<protein>
    <submittedName>
        <fullName evidence="2">Uncharacterized protein</fullName>
    </submittedName>
</protein>
<dbReference type="RefSeq" id="WP_406854869.1">
    <property type="nucleotide sequence ID" value="NZ_CP157484.1"/>
</dbReference>
<keyword evidence="1" id="KW-0812">Transmembrane</keyword>
<proteinExistence type="predicted"/>
<reference evidence="2" key="1">
    <citation type="submission" date="2024-05" db="EMBL/GenBank/DDBJ databases">
        <authorList>
            <person name="Kim S."/>
            <person name="Heo J."/>
            <person name="Choi H."/>
            <person name="Choi Y."/>
            <person name="Kwon S.-W."/>
            <person name="Kim Y."/>
        </authorList>
    </citation>
    <scope>NUCLEOTIDE SEQUENCE</scope>
    <source>
        <strain evidence="2">KACC 23698</strain>
    </source>
</reference>
<accession>A0AAU7JCU3</accession>
<keyword evidence="1" id="KW-1133">Transmembrane helix</keyword>
<feature type="transmembrane region" description="Helical" evidence="1">
    <location>
        <begin position="30"/>
        <end position="61"/>
    </location>
</feature>
<evidence type="ECO:0000256" key="1">
    <source>
        <dbReference type="SAM" id="Phobius"/>
    </source>
</evidence>
<gene>
    <name evidence="2" type="ORF">ABEG18_20310</name>
</gene>
<organism evidence="2">
    <name type="scientific">Alsobacter sp. KACC 23698</name>
    <dbReference type="NCBI Taxonomy" id="3149229"/>
    <lineage>
        <taxon>Bacteria</taxon>
        <taxon>Pseudomonadati</taxon>
        <taxon>Pseudomonadota</taxon>
        <taxon>Alphaproteobacteria</taxon>
        <taxon>Hyphomicrobiales</taxon>
        <taxon>Alsobacteraceae</taxon>
        <taxon>Alsobacter</taxon>
    </lineage>
</organism>
<evidence type="ECO:0000313" key="2">
    <source>
        <dbReference type="EMBL" id="XBO38037.1"/>
    </source>
</evidence>
<dbReference type="AlphaFoldDB" id="A0AAU7JCU3"/>
<name>A0AAU7JCU3_9HYPH</name>
<dbReference type="EMBL" id="CP157484">
    <property type="protein sequence ID" value="XBO38037.1"/>
    <property type="molecule type" value="Genomic_DNA"/>
</dbReference>
<keyword evidence="1" id="KW-0472">Membrane</keyword>
<sequence length="120" mass="13037">MNVVRIGRHEISPHSIVAVRNGHQTRGETLLVICAMLLITPFCSGVTSIYLFVAGLAVLLLECVAHRREKLKVRLVLRGERVITLSCLSHRDVEATVSRLMRIAAASQAAQASPSAGTPR</sequence>